<gene>
    <name evidence="1" type="ORF">SISNIDRAFT_175468</name>
</gene>
<protein>
    <submittedName>
        <fullName evidence="1">Uncharacterized protein</fullName>
    </submittedName>
</protein>
<organism evidence="1 2">
    <name type="scientific">Sistotremastrum niveocremeum HHB9708</name>
    <dbReference type="NCBI Taxonomy" id="1314777"/>
    <lineage>
        <taxon>Eukaryota</taxon>
        <taxon>Fungi</taxon>
        <taxon>Dikarya</taxon>
        <taxon>Basidiomycota</taxon>
        <taxon>Agaricomycotina</taxon>
        <taxon>Agaricomycetes</taxon>
        <taxon>Sistotremastrales</taxon>
        <taxon>Sistotremastraceae</taxon>
        <taxon>Sertulicium</taxon>
        <taxon>Sertulicium niveocremeum</taxon>
    </lineage>
</organism>
<evidence type="ECO:0000313" key="1">
    <source>
        <dbReference type="EMBL" id="KZS90744.1"/>
    </source>
</evidence>
<evidence type="ECO:0000313" key="2">
    <source>
        <dbReference type="Proteomes" id="UP000076722"/>
    </source>
</evidence>
<proteinExistence type="predicted"/>
<reference evidence="1 2" key="1">
    <citation type="journal article" date="2016" name="Mol. Biol. Evol.">
        <title>Comparative Genomics of Early-Diverging Mushroom-Forming Fungi Provides Insights into the Origins of Lignocellulose Decay Capabilities.</title>
        <authorList>
            <person name="Nagy L.G."/>
            <person name="Riley R."/>
            <person name="Tritt A."/>
            <person name="Adam C."/>
            <person name="Daum C."/>
            <person name="Floudas D."/>
            <person name="Sun H."/>
            <person name="Yadav J.S."/>
            <person name="Pangilinan J."/>
            <person name="Larsson K.H."/>
            <person name="Matsuura K."/>
            <person name="Barry K."/>
            <person name="Labutti K."/>
            <person name="Kuo R."/>
            <person name="Ohm R.A."/>
            <person name="Bhattacharya S.S."/>
            <person name="Shirouzu T."/>
            <person name="Yoshinaga Y."/>
            <person name="Martin F.M."/>
            <person name="Grigoriev I.V."/>
            <person name="Hibbett D.S."/>
        </authorList>
    </citation>
    <scope>NUCLEOTIDE SEQUENCE [LARGE SCALE GENOMIC DNA]</scope>
    <source>
        <strain evidence="1 2">HHB9708</strain>
    </source>
</reference>
<dbReference type="Proteomes" id="UP000076722">
    <property type="component" value="Unassembled WGS sequence"/>
</dbReference>
<name>A0A164RP78_9AGAM</name>
<sequence>MVFCSRETSLLSIMLRRTTASGTGCMKTQQWFCSLFLVTHHTERYAEQILSLACLSIITSLFRRAALCKHGRAVIYHETGSWTPLLHSPKIAALDPILVPGTVGRRIRLDQVVSFCMSVV</sequence>
<keyword evidence="2" id="KW-1185">Reference proteome</keyword>
<accession>A0A164RP78</accession>
<dbReference type="EMBL" id="KV419419">
    <property type="protein sequence ID" value="KZS90744.1"/>
    <property type="molecule type" value="Genomic_DNA"/>
</dbReference>
<dbReference type="AlphaFoldDB" id="A0A164RP78"/>